<sequence length="944" mass="106965">MLRKDKVLLSLHKLCENMTLKDLQSDKTGFTTIEIANHSSLDRSNTSKELNNLYNEKKVLKISGKPILFLHASIIENLIGRTLNSDEFSINNCNELLKSSKNDSEDIFSTLLGHDSSLKLPIEKAKSAILYPPKGLNTLLIGPTGVGKSTFAETMYKYAVESKIFSSESKFVVFNCAEYAENANLLLSNLFGYVKGSFTGANKDKFGIVAQADGGILFLDEIHRLPPEGQEMLFLLMDKGIYRRLGESDIVHKANVFIVCATTEDIHSSLLGTFLRRIPVTINLPALQDRSLKERLSLIKYFFIIESKYTNATIKVHKDVIKSLLLYDCFGNIGQLKSDIQLMSARAFLNYKTGLKDNIEIDLSLVPDYIYIGLLKLNENRSNLNKLSELDYMLFYEFNGNNLEVEYTKELSKYNIDTSNNGFKYSTEIPYLENDIRSMFINYMEKYSTKLLSISSVTHSDYTSNEIFKVINPKIYYAVEHSLKEAEKISRNKYTKQTYIALSMHISALIENINQDTYNPKYNLYNDKIFLDKDLNIAKIVLSIIENDLQTSLPKDEVKFISMFLNSMYLEPNNQSESIGVIILAHGNSTASSMCDVANSLLGTNHCNAIDMPLDVKVSTILDKTIELVKECDEGKGVLLLTDMGSLIAFGELISEKTKIKTRSIEMVSTPIVLEAVRKSTLPEMTLDELANSLSSLNPYIGRAAIDSTEINYPEKSREYVIITTCITGYGSAMKVADFINSSLKNISKYNINLVPHNIESFKMYKNKFSNTKILAVVGSVDFNVANTPFIHIEELLNGYGLDMLNKIIEGTFNANSITNIKETNLSYNSLIINFMTQNLELLDSVKLFNYVNSSLFTIIELIDENLKSKFKLGYILHCSFMIERCFKNTTFPYNNITELISKNHELYSLIREAFKPTEAYFNILIPDEEIAYIIDMINEYLNK</sequence>
<dbReference type="GO" id="GO:0016020">
    <property type="term" value="C:membrane"/>
    <property type="evidence" value="ECO:0007669"/>
    <property type="project" value="InterPro"/>
</dbReference>
<dbReference type="EMBL" id="FUPS01000012">
    <property type="protein sequence ID" value="SJS87120.1"/>
    <property type="molecule type" value="Genomic_DNA"/>
</dbReference>
<evidence type="ECO:0000313" key="11">
    <source>
        <dbReference type="EMBL" id="HBH1543543.1"/>
    </source>
</evidence>
<dbReference type="SUPFAM" id="SSF53062">
    <property type="entry name" value="PTS system fructose IIA component-like"/>
    <property type="match status" value="1"/>
</dbReference>
<protein>
    <submittedName>
        <fullName evidence="12">Regulatory protein luxO</fullName>
    </submittedName>
    <submittedName>
        <fullName evidence="11">Sigma 54-interacting transcriptional regulator</fullName>
    </submittedName>
    <submittedName>
        <fullName evidence="9">Sigma-54 interaction domain protein</fullName>
    </submittedName>
    <submittedName>
        <fullName evidence="8">Transcription antiterminator</fullName>
    </submittedName>
</protein>
<dbReference type="PROSITE" id="PS51096">
    <property type="entry name" value="PTS_EIIA_TYPE_4"/>
    <property type="match status" value="1"/>
</dbReference>
<name>A0A068ZZ23_CLODI</name>
<feature type="domain" description="Sigma-54 factor interaction" evidence="5">
    <location>
        <begin position="111"/>
        <end position="345"/>
    </location>
</feature>
<dbReference type="EMBL" id="LK932471">
    <property type="protein sequence ID" value="CDS83657.1"/>
    <property type="molecule type" value="Genomic_DNA"/>
</dbReference>
<accession>A0A068ZZ23</accession>
<dbReference type="Pfam" id="PF00158">
    <property type="entry name" value="Sigma54_activat"/>
    <property type="match status" value="1"/>
</dbReference>
<dbReference type="InterPro" id="IPR036662">
    <property type="entry name" value="PTS_EIIA_man-typ_sf"/>
</dbReference>
<dbReference type="Proteomes" id="UP000189137">
    <property type="component" value="Unassembled WGS sequence"/>
</dbReference>
<dbReference type="Gene3D" id="3.40.50.300">
    <property type="entry name" value="P-loop containing nucleotide triphosphate hydrolases"/>
    <property type="match status" value="1"/>
</dbReference>
<keyword evidence="4" id="KW-0067">ATP-binding</keyword>
<dbReference type="Gene3D" id="1.10.1790.10">
    <property type="entry name" value="PRD domain"/>
    <property type="match status" value="2"/>
</dbReference>
<dbReference type="SUPFAM" id="SSF52540">
    <property type="entry name" value="P-loop containing nucleoside triphosphate hydrolases"/>
    <property type="match status" value="1"/>
</dbReference>
<proteinExistence type="predicted"/>
<evidence type="ECO:0000256" key="4">
    <source>
        <dbReference type="ARBA" id="ARBA00022840"/>
    </source>
</evidence>
<feature type="domain" description="PRD" evidence="7">
    <location>
        <begin position="470"/>
        <end position="575"/>
    </location>
</feature>
<evidence type="ECO:0000313" key="10">
    <source>
        <dbReference type="EMBL" id="CDT25121.1"/>
    </source>
</evidence>
<organism evidence="8">
    <name type="scientific">Clostridioides difficile</name>
    <name type="common">Peptoclostridium difficile</name>
    <dbReference type="NCBI Taxonomy" id="1496"/>
    <lineage>
        <taxon>Bacteria</taxon>
        <taxon>Bacillati</taxon>
        <taxon>Bacillota</taxon>
        <taxon>Clostridia</taxon>
        <taxon>Peptostreptococcales</taxon>
        <taxon>Peptostreptococcaceae</taxon>
        <taxon>Clostridioides</taxon>
    </lineage>
</organism>
<dbReference type="InterPro" id="IPR011608">
    <property type="entry name" value="PRD"/>
</dbReference>
<evidence type="ECO:0000259" key="5">
    <source>
        <dbReference type="PROSITE" id="PS50045"/>
    </source>
</evidence>
<dbReference type="Pfam" id="PF00874">
    <property type="entry name" value="PRD"/>
    <property type="match status" value="2"/>
</dbReference>
<evidence type="ECO:0000259" key="7">
    <source>
        <dbReference type="PROSITE" id="PS51372"/>
    </source>
</evidence>
<dbReference type="PANTHER" id="PTHR32071">
    <property type="entry name" value="TRANSCRIPTIONAL REGULATORY PROTEIN"/>
    <property type="match status" value="1"/>
</dbReference>
<dbReference type="InterPro" id="IPR004701">
    <property type="entry name" value="PTS_EIIA_man-typ"/>
</dbReference>
<dbReference type="SMART" id="SM00382">
    <property type="entry name" value="AAA"/>
    <property type="match status" value="1"/>
</dbReference>
<dbReference type="Gene3D" id="3.40.50.510">
    <property type="entry name" value="Phosphotransferase system, mannose-type IIA component"/>
    <property type="match status" value="1"/>
</dbReference>
<dbReference type="PROSITE" id="PS51372">
    <property type="entry name" value="PRD_2"/>
    <property type="match status" value="2"/>
</dbReference>
<dbReference type="InterPro" id="IPR033887">
    <property type="entry name" value="PTS_IIA_man"/>
</dbReference>
<evidence type="ECO:0000256" key="2">
    <source>
        <dbReference type="ARBA" id="ARBA00022741"/>
    </source>
</evidence>
<dbReference type="GO" id="GO:0006355">
    <property type="term" value="P:regulation of DNA-templated transcription"/>
    <property type="evidence" value="ECO:0007669"/>
    <property type="project" value="InterPro"/>
</dbReference>
<gene>
    <name evidence="12" type="primary">luxO_2</name>
    <name evidence="10" type="ORF">BN1095_350034</name>
    <name evidence="8" type="ORF">BN1096_210003</name>
    <name evidence="9" type="ORF">BN1097_190002</name>
    <name evidence="11" type="ORF">KRM00_003072</name>
    <name evidence="12" type="ORF">SAMEA3375112_03042</name>
</gene>
<evidence type="ECO:0000313" key="13">
    <source>
        <dbReference type="Proteomes" id="UP000189137"/>
    </source>
</evidence>
<dbReference type="InterPro" id="IPR027417">
    <property type="entry name" value="P-loop_NTPase"/>
</dbReference>
<dbReference type="InterPro" id="IPR003593">
    <property type="entry name" value="AAA+_ATPase"/>
</dbReference>
<reference evidence="8" key="1">
    <citation type="submission" date="2014-07" db="EMBL/GenBank/DDBJ databases">
        <authorList>
            <person name="Monot Marc"/>
        </authorList>
    </citation>
    <scope>NUCLEOTIDE SEQUENCE</scope>
    <source>
        <strain evidence="10">7032989</strain>
        <strain evidence="9">7032994</strain>
    </source>
</reference>
<dbReference type="CDD" id="cd00006">
    <property type="entry name" value="PTS_IIA_man"/>
    <property type="match status" value="1"/>
</dbReference>
<dbReference type="InterPro" id="IPR025943">
    <property type="entry name" value="Sigma_54_int_dom_ATP-bd_2"/>
</dbReference>
<dbReference type="GO" id="GO:0016301">
    <property type="term" value="F:kinase activity"/>
    <property type="evidence" value="ECO:0007669"/>
    <property type="project" value="UniProtKB-KW"/>
</dbReference>
<dbReference type="SUPFAM" id="SSF63520">
    <property type="entry name" value="PTS-regulatory domain, PRD"/>
    <property type="match status" value="2"/>
</dbReference>
<dbReference type="EMBL" id="LK933016">
    <property type="protein sequence ID" value="CDT25121.1"/>
    <property type="molecule type" value="Genomic_DNA"/>
</dbReference>
<dbReference type="PROSITE" id="PS00676">
    <property type="entry name" value="SIGMA54_INTERACT_2"/>
    <property type="match status" value="1"/>
</dbReference>
<dbReference type="PROSITE" id="PS50045">
    <property type="entry name" value="SIGMA54_INTERACT_4"/>
    <property type="match status" value="1"/>
</dbReference>
<dbReference type="GO" id="GO:0009401">
    <property type="term" value="P:phosphoenolpyruvate-dependent sugar phosphotransferase system"/>
    <property type="evidence" value="ECO:0007669"/>
    <property type="project" value="InterPro"/>
</dbReference>
<dbReference type="Pfam" id="PF03610">
    <property type="entry name" value="EIIA-man"/>
    <property type="match status" value="1"/>
</dbReference>
<keyword evidence="3" id="KW-0418">Kinase</keyword>
<dbReference type="EMBL" id="LK932353">
    <property type="protein sequence ID" value="CDS83739.1"/>
    <property type="molecule type" value="Genomic_DNA"/>
</dbReference>
<dbReference type="AlphaFoldDB" id="A0A068ZZ23"/>
<dbReference type="InterPro" id="IPR036634">
    <property type="entry name" value="PRD_sf"/>
</dbReference>
<evidence type="ECO:0000256" key="1">
    <source>
        <dbReference type="ARBA" id="ARBA00022679"/>
    </source>
</evidence>
<dbReference type="RefSeq" id="WP_016728572.1">
    <property type="nucleotide sequence ID" value="NZ_AP031492.1"/>
</dbReference>
<dbReference type="GO" id="GO:0005524">
    <property type="term" value="F:ATP binding"/>
    <property type="evidence" value="ECO:0007669"/>
    <property type="project" value="UniProtKB-KW"/>
</dbReference>
<keyword evidence="2" id="KW-0547">Nucleotide-binding</keyword>
<reference evidence="11" key="3">
    <citation type="journal article" date="2018" name="Genome Biol.">
        <title>SKESA: strategic k-mer extension for scrupulous assemblies.</title>
        <authorList>
            <person name="Souvorov A."/>
            <person name="Agarwala R."/>
            <person name="Lipman D.J."/>
        </authorList>
    </citation>
    <scope>NUCLEOTIDE SEQUENCE</scope>
    <source>
        <strain evidence="11">HN1000</strain>
    </source>
</reference>
<dbReference type="EMBL" id="DAEPXK010000040">
    <property type="protein sequence ID" value="HBH1543543.1"/>
    <property type="molecule type" value="Genomic_DNA"/>
</dbReference>
<keyword evidence="1" id="KW-0808">Transferase</keyword>
<evidence type="ECO:0000259" key="6">
    <source>
        <dbReference type="PROSITE" id="PS51096"/>
    </source>
</evidence>
<feature type="domain" description="PTS EIIA type-4" evidence="6">
    <location>
        <begin position="578"/>
        <end position="721"/>
    </location>
</feature>
<evidence type="ECO:0000313" key="9">
    <source>
        <dbReference type="EMBL" id="CDS83739.1"/>
    </source>
</evidence>
<dbReference type="PANTHER" id="PTHR32071:SF38">
    <property type="entry name" value="PSP OPERON TRANSCRIPTIONAL ACTIVATOR"/>
    <property type="match status" value="1"/>
</dbReference>
<dbReference type="Proteomes" id="UP000878956">
    <property type="component" value="Unassembled WGS sequence"/>
</dbReference>
<dbReference type="InterPro" id="IPR002078">
    <property type="entry name" value="Sigma_54_int"/>
</dbReference>
<evidence type="ECO:0000313" key="8">
    <source>
        <dbReference type="EMBL" id="CDS83657.1"/>
    </source>
</evidence>
<reference evidence="11" key="4">
    <citation type="submission" date="2021-06" db="EMBL/GenBank/DDBJ databases">
        <authorList>
            <consortium name="NCBI Pathogen Detection Project"/>
        </authorList>
    </citation>
    <scope>NUCLEOTIDE SEQUENCE</scope>
    <source>
        <strain evidence="11">HN1000</strain>
    </source>
</reference>
<dbReference type="PATRIC" id="fig|1496.897.peg.947"/>
<evidence type="ECO:0000256" key="3">
    <source>
        <dbReference type="ARBA" id="ARBA00022777"/>
    </source>
</evidence>
<feature type="domain" description="PRD" evidence="7">
    <location>
        <begin position="843"/>
        <end position="944"/>
    </location>
</feature>
<dbReference type="CDD" id="cd00009">
    <property type="entry name" value="AAA"/>
    <property type="match status" value="1"/>
</dbReference>
<reference evidence="12 13" key="2">
    <citation type="submission" date="2017-02" db="EMBL/GenBank/DDBJ databases">
        <authorList>
            <consortium name="Pathogen Informatics"/>
        </authorList>
    </citation>
    <scope>NUCLEOTIDE SEQUENCE [LARGE SCALE GENOMIC DNA]</scope>
    <source>
        <strain evidence="12 13">VRECD0157</strain>
    </source>
</reference>
<evidence type="ECO:0000313" key="12">
    <source>
        <dbReference type="EMBL" id="SJS87120.1"/>
    </source>
</evidence>